<organism evidence="1 2">
    <name type="scientific">Streptomyces roseirectus</name>
    <dbReference type="NCBI Taxonomy" id="2768066"/>
    <lineage>
        <taxon>Bacteria</taxon>
        <taxon>Bacillati</taxon>
        <taxon>Actinomycetota</taxon>
        <taxon>Actinomycetes</taxon>
        <taxon>Kitasatosporales</taxon>
        <taxon>Streptomycetaceae</taxon>
        <taxon>Streptomyces</taxon>
    </lineage>
</organism>
<dbReference type="AlphaFoldDB" id="A0A7H0INY0"/>
<name>A0A7H0INY0_9ACTN</name>
<evidence type="ECO:0000313" key="2">
    <source>
        <dbReference type="Proteomes" id="UP000516052"/>
    </source>
</evidence>
<evidence type="ECO:0000313" key="1">
    <source>
        <dbReference type="EMBL" id="QNP74496.1"/>
    </source>
</evidence>
<sequence length="104" mass="11373">MSAPQAPRPGALYEFDAAKLSRWCDTAQLRAAAPHAHHLLALHTTPAGDVRALLLIDSGTTAALLEFQAPAPVITGLREVREHHHQRTLMHRFATAFLLPSDHT</sequence>
<reference evidence="1 2" key="1">
    <citation type="submission" date="2020-08" db="EMBL/GenBank/DDBJ databases">
        <title>A novel species.</title>
        <authorList>
            <person name="Gao J."/>
        </authorList>
    </citation>
    <scope>NUCLEOTIDE SEQUENCE [LARGE SCALE GENOMIC DNA]</scope>
    <source>
        <strain evidence="1 2">CRXT-G-22</strain>
    </source>
</reference>
<proteinExistence type="predicted"/>
<dbReference type="EMBL" id="CP060828">
    <property type="protein sequence ID" value="QNP74496.1"/>
    <property type="molecule type" value="Genomic_DNA"/>
</dbReference>
<protein>
    <submittedName>
        <fullName evidence="1">Uncharacterized protein</fullName>
    </submittedName>
</protein>
<accession>A0A7H0INY0</accession>
<dbReference type="KEGG" id="sroi:IAG44_36930"/>
<gene>
    <name evidence="1" type="ORF">IAG44_36930</name>
</gene>
<keyword evidence="2" id="KW-1185">Reference proteome</keyword>
<dbReference type="RefSeq" id="WP_187751421.1">
    <property type="nucleotide sequence ID" value="NZ_CP060828.1"/>
</dbReference>
<dbReference type="Proteomes" id="UP000516052">
    <property type="component" value="Chromosome"/>
</dbReference>